<keyword evidence="2" id="KW-1185">Reference proteome</keyword>
<comment type="caution">
    <text evidence="1">The sequence shown here is derived from an EMBL/GenBank/DDBJ whole genome shotgun (WGS) entry which is preliminary data.</text>
</comment>
<dbReference type="InterPro" id="IPR014710">
    <property type="entry name" value="RmlC-like_jellyroll"/>
</dbReference>
<proteinExistence type="predicted"/>
<name>A0A427YI39_9TREE</name>
<evidence type="ECO:0008006" key="3">
    <source>
        <dbReference type="Google" id="ProtNLM"/>
    </source>
</evidence>
<protein>
    <recommendedName>
        <fullName evidence="3">Cupin type-1 domain-containing protein</fullName>
    </recommendedName>
</protein>
<organism evidence="1 2">
    <name type="scientific">Saitozyma podzolica</name>
    <dbReference type="NCBI Taxonomy" id="1890683"/>
    <lineage>
        <taxon>Eukaryota</taxon>
        <taxon>Fungi</taxon>
        <taxon>Dikarya</taxon>
        <taxon>Basidiomycota</taxon>
        <taxon>Agaricomycotina</taxon>
        <taxon>Tremellomycetes</taxon>
        <taxon>Tremellales</taxon>
        <taxon>Trimorphomycetaceae</taxon>
        <taxon>Saitozyma</taxon>
    </lineage>
</organism>
<dbReference type="EMBL" id="RSCD01000009">
    <property type="protein sequence ID" value="RSH90749.1"/>
    <property type="molecule type" value="Genomic_DNA"/>
</dbReference>
<dbReference type="SUPFAM" id="SSF51182">
    <property type="entry name" value="RmlC-like cupins"/>
    <property type="match status" value="1"/>
</dbReference>
<evidence type="ECO:0000313" key="1">
    <source>
        <dbReference type="EMBL" id="RSH90749.1"/>
    </source>
</evidence>
<dbReference type="Proteomes" id="UP000279259">
    <property type="component" value="Unassembled WGS sequence"/>
</dbReference>
<accession>A0A427YI39</accession>
<gene>
    <name evidence="1" type="ORF">EHS25_009924</name>
</gene>
<reference evidence="1 2" key="1">
    <citation type="submission" date="2018-11" db="EMBL/GenBank/DDBJ databases">
        <title>Genome sequence of Saitozyma podzolica DSM 27192.</title>
        <authorList>
            <person name="Aliyu H."/>
            <person name="Gorte O."/>
            <person name="Ochsenreither K."/>
        </authorList>
    </citation>
    <scope>NUCLEOTIDE SEQUENCE [LARGE SCALE GENOMIC DNA]</scope>
    <source>
        <strain evidence="1 2">DSM 27192</strain>
    </source>
</reference>
<dbReference type="Gene3D" id="2.60.120.10">
    <property type="entry name" value="Jelly Rolls"/>
    <property type="match status" value="1"/>
</dbReference>
<dbReference type="AlphaFoldDB" id="A0A427YI39"/>
<sequence length="159" mass="17367">MTGPVPYPHPLLSAEEIEAALVERKHPINSFASRTETCMSDMVGMRGFGVHFVRLKPGDESTQIHYHLQNSEWIYILRGTANLQLLDCTTTPPGPGVDTFTSLSPDAIEHVPVKQGDFVGFQAGPMAGRYAHSMKAGIEGLEYLMGGDRGEVDVCCYPT</sequence>
<dbReference type="InterPro" id="IPR011051">
    <property type="entry name" value="RmlC_Cupin_sf"/>
</dbReference>
<dbReference type="OrthoDB" id="10263073at2759"/>
<evidence type="ECO:0000313" key="2">
    <source>
        <dbReference type="Proteomes" id="UP000279259"/>
    </source>
</evidence>